<evidence type="ECO:0000256" key="2">
    <source>
        <dbReference type="ARBA" id="ARBA00012528"/>
    </source>
</evidence>
<dbReference type="PROSITE" id="PS50887">
    <property type="entry name" value="GGDEF"/>
    <property type="match status" value="1"/>
</dbReference>
<dbReference type="Pfam" id="PF00990">
    <property type="entry name" value="GGDEF"/>
    <property type="match status" value="1"/>
</dbReference>
<reference evidence="6 7" key="1">
    <citation type="journal article" date="2017" name="Antonie Van Leeuwenhoek">
        <title>Rhizobium rhizosphaerae sp. nov., a novel species isolated from rice rhizosphere.</title>
        <authorList>
            <person name="Zhao J.J."/>
            <person name="Zhang J."/>
            <person name="Zhang R.J."/>
            <person name="Zhang C.W."/>
            <person name="Yin H.Q."/>
            <person name="Zhang X.X."/>
        </authorList>
    </citation>
    <scope>NUCLEOTIDE SEQUENCE [LARGE SCALE GENOMIC DNA]</scope>
    <source>
        <strain evidence="6 7">E3</strain>
    </source>
</reference>
<feature type="transmembrane region" description="Helical" evidence="4">
    <location>
        <begin position="132"/>
        <end position="157"/>
    </location>
</feature>
<keyword evidence="4" id="KW-0472">Membrane</keyword>
<feature type="transmembrane region" description="Helical" evidence="4">
    <location>
        <begin position="70"/>
        <end position="95"/>
    </location>
</feature>
<feature type="transmembrane region" description="Helical" evidence="4">
    <location>
        <begin position="40"/>
        <end position="58"/>
    </location>
</feature>
<keyword evidence="4" id="KW-1133">Transmembrane helix</keyword>
<gene>
    <name evidence="6" type="ORF">GLIP_3738</name>
</gene>
<feature type="transmembrane region" description="Helical" evidence="4">
    <location>
        <begin position="177"/>
        <end position="196"/>
    </location>
</feature>
<evidence type="ECO:0000256" key="3">
    <source>
        <dbReference type="ARBA" id="ARBA00034247"/>
    </source>
</evidence>
<feature type="transmembrane region" description="Helical" evidence="4">
    <location>
        <begin position="107"/>
        <end position="125"/>
    </location>
</feature>
<dbReference type="AlphaFoldDB" id="K6X6Y1"/>
<dbReference type="EMBL" id="BAEN01000068">
    <property type="protein sequence ID" value="GAC16349.1"/>
    <property type="molecule type" value="Genomic_DNA"/>
</dbReference>
<feature type="domain" description="GGDEF" evidence="5">
    <location>
        <begin position="575"/>
        <end position="710"/>
    </location>
</feature>
<dbReference type="Gene3D" id="3.30.450.20">
    <property type="entry name" value="PAS domain"/>
    <property type="match status" value="1"/>
</dbReference>
<dbReference type="STRING" id="1127673.GLIP_3738"/>
<protein>
    <recommendedName>
        <fullName evidence="2">diguanylate cyclase</fullName>
        <ecNumber evidence="2">2.7.7.65</ecNumber>
    </recommendedName>
</protein>
<dbReference type="FunFam" id="3.30.70.270:FF:000001">
    <property type="entry name" value="Diguanylate cyclase domain protein"/>
    <property type="match status" value="1"/>
</dbReference>
<keyword evidence="7" id="KW-1185">Reference proteome</keyword>
<organism evidence="6 7">
    <name type="scientific">Aliiglaciecola lipolytica E3</name>
    <dbReference type="NCBI Taxonomy" id="1127673"/>
    <lineage>
        <taxon>Bacteria</taxon>
        <taxon>Pseudomonadati</taxon>
        <taxon>Pseudomonadota</taxon>
        <taxon>Gammaproteobacteria</taxon>
        <taxon>Alteromonadales</taxon>
        <taxon>Alteromonadaceae</taxon>
        <taxon>Aliiglaciecola</taxon>
    </lineage>
</organism>
<dbReference type="CDD" id="cd01949">
    <property type="entry name" value="GGDEF"/>
    <property type="match status" value="1"/>
</dbReference>
<dbReference type="SMART" id="SM00267">
    <property type="entry name" value="GGDEF"/>
    <property type="match status" value="1"/>
</dbReference>
<dbReference type="GO" id="GO:0043709">
    <property type="term" value="P:cell adhesion involved in single-species biofilm formation"/>
    <property type="evidence" value="ECO:0007669"/>
    <property type="project" value="TreeGrafter"/>
</dbReference>
<dbReference type="NCBIfam" id="TIGR00254">
    <property type="entry name" value="GGDEF"/>
    <property type="match status" value="1"/>
</dbReference>
<comment type="catalytic activity">
    <reaction evidence="3">
        <text>2 GTP = 3',3'-c-di-GMP + 2 diphosphate</text>
        <dbReference type="Rhea" id="RHEA:24898"/>
        <dbReference type="ChEBI" id="CHEBI:33019"/>
        <dbReference type="ChEBI" id="CHEBI:37565"/>
        <dbReference type="ChEBI" id="CHEBI:58805"/>
        <dbReference type="EC" id="2.7.7.65"/>
    </reaction>
</comment>
<dbReference type="OrthoDB" id="8572793at2"/>
<dbReference type="PANTHER" id="PTHR45138:SF9">
    <property type="entry name" value="DIGUANYLATE CYCLASE DGCM-RELATED"/>
    <property type="match status" value="1"/>
</dbReference>
<dbReference type="SUPFAM" id="SSF55073">
    <property type="entry name" value="Nucleotide cyclase"/>
    <property type="match status" value="1"/>
</dbReference>
<evidence type="ECO:0000259" key="5">
    <source>
        <dbReference type="PROSITE" id="PS50887"/>
    </source>
</evidence>
<dbReference type="EC" id="2.7.7.65" evidence="2"/>
<feature type="transmembrane region" description="Helical" evidence="4">
    <location>
        <begin position="443"/>
        <end position="465"/>
    </location>
</feature>
<sequence>MTELVARSINLLLKTAIGAGFGLLAALINYYLFFSLYGNITIHLGEIVAIVCMVKFGLRAGIVASLISTLGLYFAIGNLNYFVLFAFEIVFLYLLVKRGTQLLIADFLFWLFIGLPLTFLIVYFIAGIKGDFLFIVLFKHVVNGILVAAIASIILSFWRSNPDSIDSAIKPKLATQIFSLSIVSITTPSLIVAMILTTNAAEKLERQIELQLVDKARYMANLISNYVMLHQQAVSNVAQLYSLLPDDELANQNLLEQHKTSLPGFISMIVTDKEGNVIQGSPQDIFDANIKSLNKQQNVSDRDYFLRVQESKSNYVSQVFKGRGFGQDPIIALSSPILKNQQFTGIVEGSLNLPNFYDLEEQAYAQDELMLVSDRNNNIIFASAALEQETLTQLIIKKPAMLLSNQISIIELSEKAYLYADWETKEGWTIFVLKKPDIIFRSLSQNVILVSVSLIFLILLFLAVARQFASQITKPLELLVEQFSGNKIMKSASISNISSKEISLLFKSLSEAKRISVEFQKRLSEEVKIKTSQLTLMNNQLKQLATLDGLTQLLNRRSFDEKAVKLLKASTRNQLPLTFAIVDIDDFKRINDSFGHPAGDYCIKFVATQLADIFKRDTDLVSRYGGEEFALILGDGSPVSHKTLLLDFVKRIAESQIVFEQMTISLTVSLGAFTVQNGNKIEYTQLVKNADRLLYQAKDSGRNKAVFGDDS</sequence>
<dbReference type="CDD" id="cd12914">
    <property type="entry name" value="PDC1_DGC_like"/>
    <property type="match status" value="1"/>
</dbReference>
<evidence type="ECO:0000256" key="1">
    <source>
        <dbReference type="ARBA" id="ARBA00001946"/>
    </source>
</evidence>
<evidence type="ECO:0000313" key="6">
    <source>
        <dbReference type="EMBL" id="GAC16349.1"/>
    </source>
</evidence>
<dbReference type="InterPro" id="IPR000160">
    <property type="entry name" value="GGDEF_dom"/>
</dbReference>
<dbReference type="InterPro" id="IPR050469">
    <property type="entry name" value="Diguanylate_Cyclase"/>
</dbReference>
<name>K6X6Y1_9ALTE</name>
<proteinExistence type="predicted"/>
<dbReference type="Proteomes" id="UP000006334">
    <property type="component" value="Unassembled WGS sequence"/>
</dbReference>
<dbReference type="InterPro" id="IPR029787">
    <property type="entry name" value="Nucleotide_cyclase"/>
</dbReference>
<dbReference type="RefSeq" id="WP_008846151.1">
    <property type="nucleotide sequence ID" value="NZ_BAEN01000068.1"/>
</dbReference>
<feature type="transmembrane region" description="Helical" evidence="4">
    <location>
        <begin position="12"/>
        <end position="34"/>
    </location>
</feature>
<evidence type="ECO:0000313" key="7">
    <source>
        <dbReference type="Proteomes" id="UP000006334"/>
    </source>
</evidence>
<dbReference type="GO" id="GO:1902201">
    <property type="term" value="P:negative regulation of bacterial-type flagellum-dependent cell motility"/>
    <property type="evidence" value="ECO:0007669"/>
    <property type="project" value="TreeGrafter"/>
</dbReference>
<accession>K6X6Y1</accession>
<dbReference type="Gene3D" id="3.30.70.270">
    <property type="match status" value="1"/>
</dbReference>
<dbReference type="InterPro" id="IPR043128">
    <property type="entry name" value="Rev_trsase/Diguanyl_cyclase"/>
</dbReference>
<dbReference type="eggNOG" id="COG3706">
    <property type="taxonomic scope" value="Bacteria"/>
</dbReference>
<comment type="caution">
    <text evidence="6">The sequence shown here is derived from an EMBL/GenBank/DDBJ whole genome shotgun (WGS) entry which is preliminary data.</text>
</comment>
<dbReference type="PANTHER" id="PTHR45138">
    <property type="entry name" value="REGULATORY COMPONENTS OF SENSORY TRANSDUCTION SYSTEM"/>
    <property type="match status" value="1"/>
</dbReference>
<evidence type="ECO:0000256" key="4">
    <source>
        <dbReference type="SAM" id="Phobius"/>
    </source>
</evidence>
<dbReference type="GO" id="GO:0005886">
    <property type="term" value="C:plasma membrane"/>
    <property type="evidence" value="ECO:0007669"/>
    <property type="project" value="TreeGrafter"/>
</dbReference>
<keyword evidence="4" id="KW-0812">Transmembrane</keyword>
<dbReference type="GO" id="GO:0052621">
    <property type="term" value="F:diguanylate cyclase activity"/>
    <property type="evidence" value="ECO:0007669"/>
    <property type="project" value="UniProtKB-EC"/>
</dbReference>
<comment type="cofactor">
    <cofactor evidence="1">
        <name>Mg(2+)</name>
        <dbReference type="ChEBI" id="CHEBI:18420"/>
    </cofactor>
</comment>